<evidence type="ECO:0000313" key="2">
    <source>
        <dbReference type="Proteomes" id="UP001482620"/>
    </source>
</evidence>
<name>A0ABV0STF6_9TELE</name>
<protein>
    <submittedName>
        <fullName evidence="1">Uncharacterized protein</fullName>
    </submittedName>
</protein>
<proteinExistence type="predicted"/>
<accession>A0ABV0STF6</accession>
<reference evidence="1 2" key="1">
    <citation type="submission" date="2021-06" db="EMBL/GenBank/DDBJ databases">
        <authorList>
            <person name="Palmer J.M."/>
        </authorList>
    </citation>
    <scope>NUCLEOTIDE SEQUENCE [LARGE SCALE GENOMIC DNA]</scope>
    <source>
        <strain evidence="2">if_2019</strain>
        <tissue evidence="1">Muscle</tissue>
    </source>
</reference>
<organism evidence="1 2">
    <name type="scientific">Ilyodon furcidens</name>
    <name type="common">goldbreast splitfin</name>
    <dbReference type="NCBI Taxonomy" id="33524"/>
    <lineage>
        <taxon>Eukaryota</taxon>
        <taxon>Metazoa</taxon>
        <taxon>Chordata</taxon>
        <taxon>Craniata</taxon>
        <taxon>Vertebrata</taxon>
        <taxon>Euteleostomi</taxon>
        <taxon>Actinopterygii</taxon>
        <taxon>Neopterygii</taxon>
        <taxon>Teleostei</taxon>
        <taxon>Neoteleostei</taxon>
        <taxon>Acanthomorphata</taxon>
        <taxon>Ovalentaria</taxon>
        <taxon>Atherinomorphae</taxon>
        <taxon>Cyprinodontiformes</taxon>
        <taxon>Goodeidae</taxon>
        <taxon>Ilyodon</taxon>
    </lineage>
</organism>
<gene>
    <name evidence="1" type="ORF">ILYODFUR_033472</name>
</gene>
<evidence type="ECO:0000313" key="1">
    <source>
        <dbReference type="EMBL" id="MEQ2223116.1"/>
    </source>
</evidence>
<dbReference type="EMBL" id="JAHRIQ010005708">
    <property type="protein sequence ID" value="MEQ2223116.1"/>
    <property type="molecule type" value="Genomic_DNA"/>
</dbReference>
<comment type="caution">
    <text evidence="1">The sequence shown here is derived from an EMBL/GenBank/DDBJ whole genome shotgun (WGS) entry which is preliminary data.</text>
</comment>
<sequence length="109" mass="12632">MEKPVLSLQLHYNCCHGCMSPVIFLTNCVCDYVSYTLNQLLTITDCLFDPGLQNCNTVGKHFFVDQIWIFHLESQPFSLCSIKLRVRKIKTLQRLPACLYRHLTHSARV</sequence>
<keyword evidence="2" id="KW-1185">Reference proteome</keyword>
<dbReference type="Proteomes" id="UP001482620">
    <property type="component" value="Unassembled WGS sequence"/>
</dbReference>